<dbReference type="Proteomes" id="UP000515158">
    <property type="component" value="Unplaced"/>
</dbReference>
<dbReference type="RefSeq" id="XP_034231039.1">
    <property type="nucleotide sequence ID" value="XM_034375148.1"/>
</dbReference>
<reference evidence="8" key="1">
    <citation type="submission" date="2025-08" db="UniProtKB">
        <authorList>
            <consortium name="RefSeq"/>
        </authorList>
    </citation>
    <scope>IDENTIFICATION</scope>
    <source>
        <tissue evidence="8">Total insect</tissue>
    </source>
</reference>
<feature type="binding site" evidence="5">
    <location>
        <begin position="80"/>
        <end position="87"/>
    </location>
    <ligand>
        <name>ATP</name>
        <dbReference type="ChEBI" id="CHEBI:30616"/>
    </ligand>
</feature>
<dbReference type="GO" id="GO:0005524">
    <property type="term" value="F:ATP binding"/>
    <property type="evidence" value="ECO:0007669"/>
    <property type="project" value="UniProtKB-UniRule"/>
</dbReference>
<keyword evidence="7" id="KW-1185">Reference proteome</keyword>
<gene>
    <name evidence="8" type="primary">LOC117639467</name>
</gene>
<evidence type="ECO:0000256" key="2">
    <source>
        <dbReference type="ARBA" id="ARBA00022741"/>
    </source>
</evidence>
<dbReference type="GO" id="GO:0008017">
    <property type="term" value="F:microtubule binding"/>
    <property type="evidence" value="ECO:0007669"/>
    <property type="project" value="InterPro"/>
</dbReference>
<keyword evidence="4" id="KW-0206">Cytoskeleton</keyword>
<dbReference type="InParanoid" id="A0A6P8ZH10"/>
<dbReference type="InterPro" id="IPR031852">
    <property type="entry name" value="Vik1/Cik1_MT-bd"/>
</dbReference>
<evidence type="ECO:0000256" key="5">
    <source>
        <dbReference type="PROSITE-ProRule" id="PRU00283"/>
    </source>
</evidence>
<dbReference type="GO" id="GO:0007018">
    <property type="term" value="P:microtubule-based movement"/>
    <property type="evidence" value="ECO:0007669"/>
    <property type="project" value="InterPro"/>
</dbReference>
<name>A0A6P8ZH10_THRPL</name>
<dbReference type="KEGG" id="tpal:117639467"/>
<keyword evidence="4" id="KW-0963">Cytoplasm</keyword>
<dbReference type="Gene3D" id="3.40.850.10">
    <property type="entry name" value="Kinesin motor domain"/>
    <property type="match status" value="1"/>
</dbReference>
<dbReference type="OrthoDB" id="3176171at2759"/>
<dbReference type="GO" id="GO:0015630">
    <property type="term" value="C:microtubule cytoskeleton"/>
    <property type="evidence" value="ECO:0007669"/>
    <property type="project" value="UniProtKB-ARBA"/>
</dbReference>
<feature type="domain" description="Kinesin motor" evidence="6">
    <location>
        <begin position="7"/>
        <end position="115"/>
    </location>
</feature>
<dbReference type="GeneID" id="117639467"/>
<dbReference type="GO" id="GO:0003777">
    <property type="term" value="F:microtubule motor activity"/>
    <property type="evidence" value="ECO:0007669"/>
    <property type="project" value="InterPro"/>
</dbReference>
<dbReference type="InterPro" id="IPR027640">
    <property type="entry name" value="Kinesin-like_fam"/>
</dbReference>
<dbReference type="InterPro" id="IPR036961">
    <property type="entry name" value="Kinesin_motor_dom_sf"/>
</dbReference>
<dbReference type="AlphaFoldDB" id="A0A6P8ZH10"/>
<evidence type="ECO:0000256" key="1">
    <source>
        <dbReference type="ARBA" id="ARBA00004245"/>
    </source>
</evidence>
<comment type="similarity">
    <text evidence="5">Belongs to the TRAFAC class myosin-kinesin ATPase superfamily. Kinesin family.</text>
</comment>
<evidence type="ECO:0000256" key="4">
    <source>
        <dbReference type="ARBA" id="ARBA00023212"/>
    </source>
</evidence>
<evidence type="ECO:0000313" key="7">
    <source>
        <dbReference type="Proteomes" id="UP000515158"/>
    </source>
</evidence>
<keyword evidence="5" id="KW-0505">Motor protein</keyword>
<dbReference type="SUPFAM" id="SSF52540">
    <property type="entry name" value="P-loop containing nucleoside triphosphate hydrolases"/>
    <property type="match status" value="1"/>
</dbReference>
<dbReference type="InterPro" id="IPR001752">
    <property type="entry name" value="Kinesin_motor_dom"/>
</dbReference>
<dbReference type="Pfam" id="PF16796">
    <property type="entry name" value="Microtub_bd"/>
    <property type="match status" value="1"/>
</dbReference>
<dbReference type="InterPro" id="IPR027417">
    <property type="entry name" value="P-loop_NTPase"/>
</dbReference>
<organism evidence="8">
    <name type="scientific">Thrips palmi</name>
    <name type="common">Melon thrips</name>
    <dbReference type="NCBI Taxonomy" id="161013"/>
    <lineage>
        <taxon>Eukaryota</taxon>
        <taxon>Metazoa</taxon>
        <taxon>Ecdysozoa</taxon>
        <taxon>Arthropoda</taxon>
        <taxon>Hexapoda</taxon>
        <taxon>Insecta</taxon>
        <taxon>Pterygota</taxon>
        <taxon>Neoptera</taxon>
        <taxon>Paraneoptera</taxon>
        <taxon>Thysanoptera</taxon>
        <taxon>Terebrantia</taxon>
        <taxon>Thripoidea</taxon>
        <taxon>Thripidae</taxon>
        <taxon>Thrips</taxon>
    </lineage>
</organism>
<evidence type="ECO:0000256" key="3">
    <source>
        <dbReference type="ARBA" id="ARBA00022840"/>
    </source>
</evidence>
<dbReference type="PROSITE" id="PS50067">
    <property type="entry name" value="KINESIN_MOTOR_2"/>
    <property type="match status" value="1"/>
</dbReference>
<keyword evidence="2 5" id="KW-0547">Nucleotide-binding</keyword>
<proteinExistence type="inferred from homology"/>
<dbReference type="PANTHER" id="PTHR47972">
    <property type="entry name" value="KINESIN-LIKE PROTEIN KLP-3"/>
    <property type="match status" value="1"/>
</dbReference>
<evidence type="ECO:0000259" key="6">
    <source>
        <dbReference type="PROSITE" id="PS50067"/>
    </source>
</evidence>
<sequence length="115" mass="12840">MNLLQGNIRVVCRLKPTAMGIPDLKYDEETVSIRTDKGDKLFRFQRVFGPETTQDMMFSASKHMIQSAIEGSQIMIFTYGATGSGKTHTLFGAGDGVVPRSLDLIFEQQQIVSFF</sequence>
<protein>
    <submittedName>
        <fullName evidence="8">Protein claret segregational-like</fullName>
    </submittedName>
</protein>
<evidence type="ECO:0000313" key="8">
    <source>
        <dbReference type="RefSeq" id="XP_034231039.1"/>
    </source>
</evidence>
<keyword evidence="3 5" id="KW-0067">ATP-binding</keyword>
<comment type="subcellular location">
    <subcellularLocation>
        <location evidence="1">Cytoplasm</location>
        <location evidence="1">Cytoskeleton</location>
    </subcellularLocation>
</comment>
<accession>A0A6P8ZH10</accession>